<evidence type="ECO:0000256" key="5">
    <source>
        <dbReference type="ARBA" id="ARBA00023163"/>
    </source>
</evidence>
<dbReference type="PANTHER" id="PTHR30603:SF14">
    <property type="entry name" value="RNA POLYMERASE SIGMA FACTOR SIGA"/>
    <property type="match status" value="1"/>
</dbReference>
<accession>A0A7I8JH75</accession>
<evidence type="ECO:0000313" key="8">
    <source>
        <dbReference type="EMBL" id="CAA2630257.1"/>
    </source>
</evidence>
<gene>
    <name evidence="8" type="ORF">SI7747_13015903</name>
</gene>
<proteinExistence type="inferred from homology"/>
<evidence type="ECO:0000259" key="7">
    <source>
        <dbReference type="PROSITE" id="PS00715"/>
    </source>
</evidence>
<evidence type="ECO:0000256" key="3">
    <source>
        <dbReference type="ARBA" id="ARBA00023082"/>
    </source>
</evidence>
<dbReference type="InterPro" id="IPR036388">
    <property type="entry name" value="WH-like_DNA-bd_sf"/>
</dbReference>
<dbReference type="InterPro" id="IPR007627">
    <property type="entry name" value="RNA_pol_sigma70_r2"/>
</dbReference>
<dbReference type="EMBL" id="LR743600">
    <property type="protein sequence ID" value="CAA2630257.1"/>
    <property type="molecule type" value="Genomic_DNA"/>
</dbReference>
<feature type="region of interest" description="Disordered" evidence="6">
    <location>
        <begin position="137"/>
        <end position="157"/>
    </location>
</feature>
<name>A0A7I8JH75_SPIIN</name>
<dbReference type="Gene3D" id="1.20.120.1810">
    <property type="match status" value="1"/>
</dbReference>
<evidence type="ECO:0000256" key="1">
    <source>
        <dbReference type="ARBA" id="ARBA00007788"/>
    </source>
</evidence>
<dbReference type="InterPro" id="IPR007630">
    <property type="entry name" value="RNA_pol_sigma70_r4"/>
</dbReference>
<keyword evidence="2" id="KW-0805">Transcription regulation</keyword>
<dbReference type="GO" id="GO:0003677">
    <property type="term" value="F:DNA binding"/>
    <property type="evidence" value="ECO:0007669"/>
    <property type="project" value="UniProtKB-KW"/>
</dbReference>
<feature type="compositionally biased region" description="Basic residues" evidence="6">
    <location>
        <begin position="145"/>
        <end position="155"/>
    </location>
</feature>
<dbReference type="InterPro" id="IPR013324">
    <property type="entry name" value="RNA_pol_sigma_r3/r4-like"/>
</dbReference>
<evidence type="ECO:0000256" key="2">
    <source>
        <dbReference type="ARBA" id="ARBA00023015"/>
    </source>
</evidence>
<evidence type="ECO:0000256" key="6">
    <source>
        <dbReference type="SAM" id="MobiDB-lite"/>
    </source>
</evidence>
<evidence type="ECO:0000256" key="4">
    <source>
        <dbReference type="ARBA" id="ARBA00023125"/>
    </source>
</evidence>
<dbReference type="EMBL" id="CACRZD030000013">
    <property type="protein sequence ID" value="CAA6669500.1"/>
    <property type="molecule type" value="Genomic_DNA"/>
</dbReference>
<organism evidence="8">
    <name type="scientific">Spirodela intermedia</name>
    <name type="common">Intermediate duckweed</name>
    <dbReference type="NCBI Taxonomy" id="51605"/>
    <lineage>
        <taxon>Eukaryota</taxon>
        <taxon>Viridiplantae</taxon>
        <taxon>Streptophyta</taxon>
        <taxon>Embryophyta</taxon>
        <taxon>Tracheophyta</taxon>
        <taxon>Spermatophyta</taxon>
        <taxon>Magnoliopsida</taxon>
        <taxon>Liliopsida</taxon>
        <taxon>Araceae</taxon>
        <taxon>Lemnoideae</taxon>
        <taxon>Spirodela</taxon>
    </lineage>
</organism>
<dbReference type="Proteomes" id="UP001189122">
    <property type="component" value="Unassembled WGS sequence"/>
</dbReference>
<dbReference type="SUPFAM" id="SSF88946">
    <property type="entry name" value="Sigma2 domain of RNA polymerase sigma factors"/>
    <property type="match status" value="1"/>
</dbReference>
<dbReference type="Gene3D" id="1.10.10.10">
    <property type="entry name" value="Winged helix-like DNA-binding domain superfamily/Winged helix DNA-binding domain"/>
    <property type="match status" value="2"/>
</dbReference>
<dbReference type="PROSITE" id="PS00715">
    <property type="entry name" value="SIGMA70_1"/>
    <property type="match status" value="1"/>
</dbReference>
<reference evidence="8 9" key="1">
    <citation type="submission" date="2019-12" db="EMBL/GenBank/DDBJ databases">
        <authorList>
            <person name="Scholz U."/>
            <person name="Mascher M."/>
            <person name="Fiebig A."/>
        </authorList>
    </citation>
    <scope>NUCLEOTIDE SEQUENCE</scope>
</reference>
<dbReference type="InterPro" id="IPR000943">
    <property type="entry name" value="RNA_pol_sigma70"/>
</dbReference>
<dbReference type="InterPro" id="IPR050239">
    <property type="entry name" value="Sigma-70_RNA_pol_init_factors"/>
</dbReference>
<dbReference type="AlphaFoldDB" id="A0A7I8JH75"/>
<dbReference type="InterPro" id="IPR014284">
    <property type="entry name" value="RNA_pol_sigma-70_dom"/>
</dbReference>
<dbReference type="GO" id="GO:0016987">
    <property type="term" value="F:sigma factor activity"/>
    <property type="evidence" value="ECO:0007669"/>
    <property type="project" value="UniProtKB-KW"/>
</dbReference>
<keyword evidence="4" id="KW-0238">DNA-binding</keyword>
<keyword evidence="3" id="KW-0731">Sigma factor</keyword>
<comment type="similarity">
    <text evidence="1">Belongs to the sigma-70 factor family.</text>
</comment>
<dbReference type="InterPro" id="IPR013325">
    <property type="entry name" value="RNA_pol_sigma_r2"/>
</dbReference>
<dbReference type="SUPFAM" id="SSF88659">
    <property type="entry name" value="Sigma3 and sigma4 domains of RNA polymerase sigma factors"/>
    <property type="match status" value="2"/>
</dbReference>
<feature type="domain" description="RNA polymerase sigma-70" evidence="7">
    <location>
        <begin position="284"/>
        <end position="297"/>
    </location>
</feature>
<dbReference type="Pfam" id="PF04539">
    <property type="entry name" value="Sigma70_r3"/>
    <property type="match status" value="1"/>
</dbReference>
<dbReference type="InterPro" id="IPR007624">
    <property type="entry name" value="RNA_pol_sigma70_r3"/>
</dbReference>
<protein>
    <recommendedName>
        <fullName evidence="7">RNA polymerase sigma-70 domain-containing protein</fullName>
    </recommendedName>
</protein>
<dbReference type="PANTHER" id="PTHR30603">
    <property type="entry name" value="RNA POLYMERASE SIGMA FACTOR RPO"/>
    <property type="match status" value="1"/>
</dbReference>
<keyword evidence="5" id="KW-0804">Transcription</keyword>
<sequence length="513" mass="57494">MATAAVIGLPAGKRLLTTPFCPSDLSEKFFSPDHGSGQFSAAAFARNFIVAKKTPELGQSTAHCQMQTRAIKALEEYVGAFSALSQQSSVSHKEDDRNAELPLEALLLLQKSLLEKQWNLSLDQPFSLETARKQPGVVRSGVSARQRRTSTRKRGSNQGVVVGALRKRKQPAAAVSPELLQNRPRGYIRGAISDGLLTHAEVVSLSEKIKAGIFLEEHKSKLEQRLGCEPTDKQLASSLRMSSSELHSRMIESSLARERLAMSNVRLVLSIAQKYDSMGAELDDLVQGGLIGLLRGIEKFDSSKGCRISTYVYWWIRQGVSRALVENSRILRLPSHLHGRLFSIRSAKTRLQERGIAPSIDKIAESMKMSTKKVRNAVEAVSKVLSLDREAFPSQDGLSGDTLHSYVADDHAENNPWSGVQEWSLKEEVNKLLCATLSQRERDIVRLYYGLEKDSQTWEDISRQFGLSRERVRQVGLLALEKLKQEARRRGWRRCWRSSEARLPRPELRRRGV</sequence>
<dbReference type="NCBIfam" id="TIGR02937">
    <property type="entry name" value="sigma70-ECF"/>
    <property type="match status" value="1"/>
</dbReference>
<dbReference type="Pfam" id="PF04542">
    <property type="entry name" value="Sigma70_r2"/>
    <property type="match status" value="1"/>
</dbReference>
<evidence type="ECO:0000313" key="9">
    <source>
        <dbReference type="Proteomes" id="UP001189122"/>
    </source>
</evidence>
<dbReference type="PRINTS" id="PR00046">
    <property type="entry name" value="SIGMA70FCT"/>
</dbReference>
<dbReference type="GO" id="GO:0006352">
    <property type="term" value="P:DNA-templated transcription initiation"/>
    <property type="evidence" value="ECO:0007669"/>
    <property type="project" value="InterPro"/>
</dbReference>
<dbReference type="Pfam" id="PF04545">
    <property type="entry name" value="Sigma70_r4"/>
    <property type="match status" value="1"/>
</dbReference>
<keyword evidence="9" id="KW-1185">Reference proteome</keyword>